<organism evidence="3 4">
    <name type="scientific">Galerina marginata (strain CBS 339.88)</name>
    <dbReference type="NCBI Taxonomy" id="685588"/>
    <lineage>
        <taxon>Eukaryota</taxon>
        <taxon>Fungi</taxon>
        <taxon>Dikarya</taxon>
        <taxon>Basidiomycota</taxon>
        <taxon>Agaricomycotina</taxon>
        <taxon>Agaricomycetes</taxon>
        <taxon>Agaricomycetidae</taxon>
        <taxon>Agaricales</taxon>
        <taxon>Agaricineae</taxon>
        <taxon>Strophariaceae</taxon>
        <taxon>Galerina</taxon>
    </lineage>
</organism>
<keyword evidence="1" id="KW-0479">Metal-binding</keyword>
<name>A0A067S6X8_GALM3</name>
<dbReference type="HOGENOM" id="CLU_1686724_0_0_1"/>
<dbReference type="SUPFAM" id="SSF57850">
    <property type="entry name" value="RING/U-box"/>
    <property type="match status" value="1"/>
</dbReference>
<sequence length="156" mass="17574">MPSACCPICFDSFSLSTDKPEIVIYPCSHGCCTQCSDALLSEESPKCPSCRATLSSKDGHSVYLEFVDSESSDTSDQQRDSDEIEVLRTEFDRSNRDRDRWENWAIFPQTKVDRLALSLEEAESNTNELICVAEAREIELEELREISLYLASVGQC</sequence>
<dbReference type="GO" id="GO:0008270">
    <property type="term" value="F:zinc ion binding"/>
    <property type="evidence" value="ECO:0007669"/>
    <property type="project" value="UniProtKB-KW"/>
</dbReference>
<keyword evidence="1" id="KW-0862">Zinc</keyword>
<dbReference type="OrthoDB" id="6105938at2759"/>
<protein>
    <recommendedName>
        <fullName evidence="2">RING-type domain-containing protein</fullName>
    </recommendedName>
</protein>
<evidence type="ECO:0000259" key="2">
    <source>
        <dbReference type="PROSITE" id="PS50089"/>
    </source>
</evidence>
<dbReference type="SMART" id="SM00184">
    <property type="entry name" value="RING"/>
    <property type="match status" value="1"/>
</dbReference>
<keyword evidence="1" id="KW-0863">Zinc-finger</keyword>
<dbReference type="Proteomes" id="UP000027222">
    <property type="component" value="Unassembled WGS sequence"/>
</dbReference>
<dbReference type="AlphaFoldDB" id="A0A067S6X8"/>
<dbReference type="InterPro" id="IPR001841">
    <property type="entry name" value="Znf_RING"/>
</dbReference>
<gene>
    <name evidence="3" type="ORF">GALMADRAFT_273480</name>
</gene>
<dbReference type="Pfam" id="PF13920">
    <property type="entry name" value="zf-C3HC4_3"/>
    <property type="match status" value="1"/>
</dbReference>
<feature type="domain" description="RING-type" evidence="2">
    <location>
        <begin position="6"/>
        <end position="51"/>
    </location>
</feature>
<proteinExistence type="predicted"/>
<dbReference type="Gene3D" id="3.30.40.10">
    <property type="entry name" value="Zinc/RING finger domain, C3HC4 (zinc finger)"/>
    <property type="match status" value="1"/>
</dbReference>
<dbReference type="STRING" id="685588.A0A067S6X8"/>
<dbReference type="InterPro" id="IPR013083">
    <property type="entry name" value="Znf_RING/FYVE/PHD"/>
</dbReference>
<evidence type="ECO:0000256" key="1">
    <source>
        <dbReference type="PROSITE-ProRule" id="PRU00175"/>
    </source>
</evidence>
<dbReference type="PROSITE" id="PS50089">
    <property type="entry name" value="ZF_RING_2"/>
    <property type="match status" value="1"/>
</dbReference>
<keyword evidence="4" id="KW-1185">Reference proteome</keyword>
<dbReference type="EMBL" id="KL142422">
    <property type="protein sequence ID" value="KDR66546.1"/>
    <property type="molecule type" value="Genomic_DNA"/>
</dbReference>
<evidence type="ECO:0000313" key="4">
    <source>
        <dbReference type="Proteomes" id="UP000027222"/>
    </source>
</evidence>
<evidence type="ECO:0000313" key="3">
    <source>
        <dbReference type="EMBL" id="KDR66546.1"/>
    </source>
</evidence>
<reference evidence="4" key="1">
    <citation type="journal article" date="2014" name="Proc. Natl. Acad. Sci. U.S.A.">
        <title>Extensive sampling of basidiomycete genomes demonstrates inadequacy of the white-rot/brown-rot paradigm for wood decay fungi.</title>
        <authorList>
            <person name="Riley R."/>
            <person name="Salamov A.A."/>
            <person name="Brown D.W."/>
            <person name="Nagy L.G."/>
            <person name="Floudas D."/>
            <person name="Held B.W."/>
            <person name="Levasseur A."/>
            <person name="Lombard V."/>
            <person name="Morin E."/>
            <person name="Otillar R."/>
            <person name="Lindquist E.A."/>
            <person name="Sun H."/>
            <person name="LaButti K.M."/>
            <person name="Schmutz J."/>
            <person name="Jabbour D."/>
            <person name="Luo H."/>
            <person name="Baker S.E."/>
            <person name="Pisabarro A.G."/>
            <person name="Walton J.D."/>
            <person name="Blanchette R.A."/>
            <person name="Henrissat B."/>
            <person name="Martin F."/>
            <person name="Cullen D."/>
            <person name="Hibbett D.S."/>
            <person name="Grigoriev I.V."/>
        </authorList>
    </citation>
    <scope>NUCLEOTIDE SEQUENCE [LARGE SCALE GENOMIC DNA]</scope>
    <source>
        <strain evidence="4">CBS 339.88</strain>
    </source>
</reference>
<accession>A0A067S6X8</accession>